<dbReference type="PANTHER" id="PTHR30055">
    <property type="entry name" value="HTH-TYPE TRANSCRIPTIONAL REGULATOR RUTR"/>
    <property type="match status" value="1"/>
</dbReference>
<evidence type="ECO:0000256" key="4">
    <source>
        <dbReference type="PROSITE-ProRule" id="PRU00335"/>
    </source>
</evidence>
<dbReference type="PRINTS" id="PR00455">
    <property type="entry name" value="HTHTETR"/>
</dbReference>
<dbReference type="AlphaFoldDB" id="A0A6S6P354"/>
<evidence type="ECO:0000313" key="6">
    <source>
        <dbReference type="EMBL" id="BCI54273.1"/>
    </source>
</evidence>
<dbReference type="InterPro" id="IPR009057">
    <property type="entry name" value="Homeodomain-like_sf"/>
</dbReference>
<dbReference type="Proteomes" id="UP000515734">
    <property type="component" value="Chromosome"/>
</dbReference>
<evidence type="ECO:0000259" key="5">
    <source>
        <dbReference type="PROSITE" id="PS50977"/>
    </source>
</evidence>
<dbReference type="GO" id="GO:0003700">
    <property type="term" value="F:DNA-binding transcription factor activity"/>
    <property type="evidence" value="ECO:0007669"/>
    <property type="project" value="TreeGrafter"/>
</dbReference>
<dbReference type="SUPFAM" id="SSF46689">
    <property type="entry name" value="Homeodomain-like"/>
    <property type="match status" value="1"/>
</dbReference>
<sequence length="205" mass="23330">MTMASQRRIGAPDAKNRGVLLDAAEQMMVEEGYAAVTSRRVAERAGLKPQLVHYYFRTMDELFSAVFRRRAEQGLEVQARVLQSAQPLWALWRFSTDPAATRLTMEFMGLANHRHALRDDIAYYAERFRDEQNKVLTAALQRYGADVTDVPPVVWTVFATSVSRVLVMERALGMSAGHAETWAFCEQWLRRLEGDYRPEDTASPA</sequence>
<keyword evidence="3" id="KW-0804">Transcription</keyword>
<dbReference type="PROSITE" id="PS50977">
    <property type="entry name" value="HTH_TETR_2"/>
    <property type="match status" value="1"/>
</dbReference>
<feature type="DNA-binding region" description="H-T-H motif" evidence="4">
    <location>
        <begin position="37"/>
        <end position="56"/>
    </location>
</feature>
<proteinExistence type="predicted"/>
<evidence type="ECO:0000313" key="7">
    <source>
        <dbReference type="Proteomes" id="UP000515734"/>
    </source>
</evidence>
<organism evidence="6 7">
    <name type="scientific">Mycolicibacterium litorale</name>
    <dbReference type="NCBI Taxonomy" id="758802"/>
    <lineage>
        <taxon>Bacteria</taxon>
        <taxon>Bacillati</taxon>
        <taxon>Actinomycetota</taxon>
        <taxon>Actinomycetes</taxon>
        <taxon>Mycobacteriales</taxon>
        <taxon>Mycobacteriaceae</taxon>
        <taxon>Mycolicibacterium</taxon>
    </lineage>
</organism>
<dbReference type="GO" id="GO:0000976">
    <property type="term" value="F:transcription cis-regulatory region binding"/>
    <property type="evidence" value="ECO:0007669"/>
    <property type="project" value="TreeGrafter"/>
</dbReference>
<dbReference type="EMBL" id="AP023287">
    <property type="protein sequence ID" value="BCI54273.1"/>
    <property type="molecule type" value="Genomic_DNA"/>
</dbReference>
<dbReference type="PANTHER" id="PTHR30055:SF234">
    <property type="entry name" value="HTH-TYPE TRANSCRIPTIONAL REGULATOR BETI"/>
    <property type="match status" value="1"/>
</dbReference>
<evidence type="ECO:0000256" key="1">
    <source>
        <dbReference type="ARBA" id="ARBA00023015"/>
    </source>
</evidence>
<keyword evidence="2 4" id="KW-0238">DNA-binding</keyword>
<name>A0A6S6P354_9MYCO</name>
<reference evidence="6 7" key="1">
    <citation type="submission" date="2020-07" db="EMBL/GenBank/DDBJ databases">
        <title>Complete genome sequence of Mycolicibacterium litorale like strain isolated from cardiac implantable electronic device infection.</title>
        <authorList>
            <person name="Fukano H."/>
            <person name="Miyama H."/>
            <person name="Hoshino Y."/>
        </authorList>
    </citation>
    <scope>NUCLEOTIDE SEQUENCE [LARGE SCALE GENOMIC DNA]</scope>
    <source>
        <strain evidence="6 7">NIIDNTM18</strain>
    </source>
</reference>
<evidence type="ECO:0000256" key="2">
    <source>
        <dbReference type="ARBA" id="ARBA00023125"/>
    </source>
</evidence>
<dbReference type="InterPro" id="IPR050109">
    <property type="entry name" value="HTH-type_TetR-like_transc_reg"/>
</dbReference>
<gene>
    <name evidence="6" type="ORF">NIIDNTM18_35510</name>
</gene>
<evidence type="ECO:0000256" key="3">
    <source>
        <dbReference type="ARBA" id="ARBA00023163"/>
    </source>
</evidence>
<keyword evidence="1" id="KW-0805">Transcription regulation</keyword>
<accession>A0A6S6P354</accession>
<feature type="domain" description="HTH tetR-type" evidence="5">
    <location>
        <begin position="14"/>
        <end position="74"/>
    </location>
</feature>
<dbReference type="Gene3D" id="1.10.357.10">
    <property type="entry name" value="Tetracycline Repressor, domain 2"/>
    <property type="match status" value="1"/>
</dbReference>
<protein>
    <submittedName>
        <fullName evidence="6">TetR family transcriptional regulator</fullName>
    </submittedName>
</protein>
<dbReference type="Pfam" id="PF00440">
    <property type="entry name" value="TetR_N"/>
    <property type="match status" value="1"/>
</dbReference>
<dbReference type="InterPro" id="IPR001647">
    <property type="entry name" value="HTH_TetR"/>
</dbReference>